<feature type="region of interest" description="Disordered" evidence="2">
    <location>
        <begin position="370"/>
        <end position="405"/>
    </location>
</feature>
<dbReference type="PANTHER" id="PTHR48207:SF3">
    <property type="entry name" value="SUCCINATE--HYDROXYMETHYLGLUTARATE COA-TRANSFERASE"/>
    <property type="match status" value="1"/>
</dbReference>
<dbReference type="Pfam" id="PF02515">
    <property type="entry name" value="CoA_transf_3"/>
    <property type="match status" value="1"/>
</dbReference>
<name>A0ABS7F1J2_9PROT</name>
<keyword evidence="1 3" id="KW-0808">Transferase</keyword>
<feature type="compositionally biased region" description="Basic and acidic residues" evidence="2">
    <location>
        <begin position="396"/>
        <end position="405"/>
    </location>
</feature>
<protein>
    <submittedName>
        <fullName evidence="3">CoA transferase</fullName>
    </submittedName>
</protein>
<keyword evidence="4" id="KW-1185">Reference proteome</keyword>
<dbReference type="PANTHER" id="PTHR48207">
    <property type="entry name" value="SUCCINATE--HYDROXYMETHYLGLUTARATE COA-TRANSFERASE"/>
    <property type="match status" value="1"/>
</dbReference>
<evidence type="ECO:0000313" key="3">
    <source>
        <dbReference type="EMBL" id="MBW8269173.1"/>
    </source>
</evidence>
<gene>
    <name evidence="3" type="ORF">K1J50_06690</name>
</gene>
<dbReference type="InterPro" id="IPR003673">
    <property type="entry name" value="CoA-Trfase_fam_III"/>
</dbReference>
<dbReference type="SUPFAM" id="SSF89796">
    <property type="entry name" value="CoA-transferase family III (CaiB/BaiF)"/>
    <property type="match status" value="1"/>
</dbReference>
<dbReference type="Gene3D" id="3.30.1540.10">
    <property type="entry name" value="formyl-coa transferase, domain 3"/>
    <property type="match status" value="1"/>
</dbReference>
<dbReference type="Gene3D" id="3.40.50.10540">
    <property type="entry name" value="Crotonobetainyl-coa:carnitine coa-transferase, domain 1"/>
    <property type="match status" value="1"/>
</dbReference>
<evidence type="ECO:0000313" key="4">
    <source>
        <dbReference type="Proteomes" id="UP001519924"/>
    </source>
</evidence>
<comment type="caution">
    <text evidence="3">The sequence shown here is derived from an EMBL/GenBank/DDBJ whole genome shotgun (WGS) entry which is preliminary data.</text>
</comment>
<evidence type="ECO:0000256" key="1">
    <source>
        <dbReference type="ARBA" id="ARBA00022679"/>
    </source>
</evidence>
<sequence length="405" mass="41886">MAEQPAAEGSGGGALPLAGLRVVELGHSVAAPYAGLILAELGAEVIKIEKPGTGDDARGWGPPFLAGAAAVFHALNRNKRSVVADLRDPRDLAALKALIASADVLIQNLRPGQAEALGLGPRAMIAANPRLIYASIGAFGAAGPLRGQPGYDPLMQAMGGIMAVTGEPGDRPPVRVGTSIVDMGAGSWVAIGVLAALLRRAATGRGGEVATSLYETALAWMLYHVASHAADGKEPGRHGSGAATIVPYQAFETADGYLVVGAGNDNLFRRLAPAVGLPELAEDPRYATNAARVANRAALIETLAAVFRTRTRAEWTAALRAAGVPCAPVQQVGELADHPQTRALGILRGEGDPRQLRTVGLPLTFDGARPARDAPAPAHGEATAEFFPHRAAAAAEQDRDRDDER</sequence>
<accession>A0ABS7F1J2</accession>
<dbReference type="InterPro" id="IPR044855">
    <property type="entry name" value="CoA-Trfase_III_dom3_sf"/>
</dbReference>
<evidence type="ECO:0000256" key="2">
    <source>
        <dbReference type="SAM" id="MobiDB-lite"/>
    </source>
</evidence>
<dbReference type="InterPro" id="IPR023606">
    <property type="entry name" value="CoA-Trfase_III_dom_1_sf"/>
</dbReference>
<dbReference type="RefSeq" id="WP_220116932.1">
    <property type="nucleotide sequence ID" value="NZ_JAHZUY010000011.1"/>
</dbReference>
<dbReference type="EMBL" id="JAHZUY010000011">
    <property type="protein sequence ID" value="MBW8269173.1"/>
    <property type="molecule type" value="Genomic_DNA"/>
</dbReference>
<reference evidence="3 4" key="1">
    <citation type="submission" date="2021-08" db="EMBL/GenBank/DDBJ databases">
        <title>Caldovatus sediminis gen. nov., sp. nov., a moderately thermophilic bacterium isolated from a hot spring.</title>
        <authorList>
            <person name="Hu C.-J."/>
            <person name="Li W.-J."/>
            <person name="Xian W.-D."/>
        </authorList>
    </citation>
    <scope>NUCLEOTIDE SEQUENCE [LARGE SCALE GENOMIC DNA]</scope>
    <source>
        <strain evidence="3 4">SYSU G05006</strain>
    </source>
</reference>
<dbReference type="Proteomes" id="UP001519924">
    <property type="component" value="Unassembled WGS sequence"/>
</dbReference>
<dbReference type="GO" id="GO:0016740">
    <property type="term" value="F:transferase activity"/>
    <property type="evidence" value="ECO:0007669"/>
    <property type="project" value="UniProtKB-KW"/>
</dbReference>
<organism evidence="3 4">
    <name type="scientific">Caldovatus aquaticus</name>
    <dbReference type="NCBI Taxonomy" id="2865671"/>
    <lineage>
        <taxon>Bacteria</taxon>
        <taxon>Pseudomonadati</taxon>
        <taxon>Pseudomonadota</taxon>
        <taxon>Alphaproteobacteria</taxon>
        <taxon>Acetobacterales</taxon>
        <taxon>Roseomonadaceae</taxon>
        <taxon>Caldovatus</taxon>
    </lineage>
</organism>
<dbReference type="InterPro" id="IPR050483">
    <property type="entry name" value="CoA-transferase_III_domain"/>
</dbReference>
<proteinExistence type="predicted"/>